<evidence type="ECO:0000313" key="5">
    <source>
        <dbReference type="Proteomes" id="UP000800041"/>
    </source>
</evidence>
<dbReference type="Proteomes" id="UP000800041">
    <property type="component" value="Unassembled WGS sequence"/>
</dbReference>
<keyword evidence="3" id="KW-1133">Transmembrane helix</keyword>
<dbReference type="InterPro" id="IPR021765">
    <property type="entry name" value="UstYa-like"/>
</dbReference>
<comment type="similarity">
    <text evidence="2">Belongs to the ustYa family.</text>
</comment>
<keyword evidence="5" id="KW-1185">Reference proteome</keyword>
<protein>
    <submittedName>
        <fullName evidence="4">Uncharacterized protein</fullName>
    </submittedName>
</protein>
<keyword evidence="3" id="KW-0472">Membrane</keyword>
<keyword evidence="3" id="KW-0812">Transmembrane</keyword>
<feature type="transmembrane region" description="Helical" evidence="3">
    <location>
        <begin position="35"/>
        <end position="58"/>
    </location>
</feature>
<comment type="pathway">
    <text evidence="1">Mycotoxin biosynthesis.</text>
</comment>
<evidence type="ECO:0000256" key="2">
    <source>
        <dbReference type="ARBA" id="ARBA00035112"/>
    </source>
</evidence>
<dbReference type="AlphaFoldDB" id="A0A6G1H581"/>
<sequence length="268" mass="29392">MAQSAHAAGSGEEDFLFRDRGDGISRVERSLSRHAVAIAASLFLVLTFFLLLFSQAALLSTVSKLSNSLDFPSHYASSFQSLHSHFPEKSDPPLHKPLRFLRQPALEDSSARGDAAWTALLAPVGDGQIWRTYNETYKLPWGVSMYHGVDCLGMLRGRLLHGTASYDGGVLKAQGSERERDHVVHCLSYILQKVLCAGDSTIEPPWTRTDVRGNILMADVDGEGFEHMCKDTSQMQALTMAAQRDGGAGGELGKWHWRAGDNVESIFG</sequence>
<dbReference type="PANTHER" id="PTHR33365">
    <property type="entry name" value="YALI0B05434P"/>
    <property type="match status" value="1"/>
</dbReference>
<evidence type="ECO:0000256" key="3">
    <source>
        <dbReference type="SAM" id="Phobius"/>
    </source>
</evidence>
<proteinExistence type="inferred from homology"/>
<name>A0A6G1H581_9PEZI</name>
<dbReference type="PANTHER" id="PTHR33365:SF4">
    <property type="entry name" value="CYCLOCHLOROTINE BIOSYNTHESIS PROTEIN O"/>
    <property type="match status" value="1"/>
</dbReference>
<dbReference type="EMBL" id="ML977149">
    <property type="protein sequence ID" value="KAF1988224.1"/>
    <property type="molecule type" value="Genomic_DNA"/>
</dbReference>
<organism evidence="4 5">
    <name type="scientific">Aulographum hederae CBS 113979</name>
    <dbReference type="NCBI Taxonomy" id="1176131"/>
    <lineage>
        <taxon>Eukaryota</taxon>
        <taxon>Fungi</taxon>
        <taxon>Dikarya</taxon>
        <taxon>Ascomycota</taxon>
        <taxon>Pezizomycotina</taxon>
        <taxon>Dothideomycetes</taxon>
        <taxon>Pleosporomycetidae</taxon>
        <taxon>Aulographales</taxon>
        <taxon>Aulographaceae</taxon>
    </lineage>
</organism>
<gene>
    <name evidence="4" type="ORF">K402DRAFT_402920</name>
</gene>
<evidence type="ECO:0000313" key="4">
    <source>
        <dbReference type="EMBL" id="KAF1988224.1"/>
    </source>
</evidence>
<dbReference type="Pfam" id="PF11807">
    <property type="entry name" value="UstYa"/>
    <property type="match status" value="1"/>
</dbReference>
<accession>A0A6G1H581</accession>
<reference evidence="4" key="1">
    <citation type="journal article" date="2020" name="Stud. Mycol.">
        <title>101 Dothideomycetes genomes: a test case for predicting lifestyles and emergence of pathogens.</title>
        <authorList>
            <person name="Haridas S."/>
            <person name="Albert R."/>
            <person name="Binder M."/>
            <person name="Bloem J."/>
            <person name="Labutti K."/>
            <person name="Salamov A."/>
            <person name="Andreopoulos B."/>
            <person name="Baker S."/>
            <person name="Barry K."/>
            <person name="Bills G."/>
            <person name="Bluhm B."/>
            <person name="Cannon C."/>
            <person name="Castanera R."/>
            <person name="Culley D."/>
            <person name="Daum C."/>
            <person name="Ezra D."/>
            <person name="Gonzalez J."/>
            <person name="Henrissat B."/>
            <person name="Kuo A."/>
            <person name="Liang C."/>
            <person name="Lipzen A."/>
            <person name="Lutzoni F."/>
            <person name="Magnuson J."/>
            <person name="Mondo S."/>
            <person name="Nolan M."/>
            <person name="Ohm R."/>
            <person name="Pangilinan J."/>
            <person name="Park H.-J."/>
            <person name="Ramirez L."/>
            <person name="Alfaro M."/>
            <person name="Sun H."/>
            <person name="Tritt A."/>
            <person name="Yoshinaga Y."/>
            <person name="Zwiers L.-H."/>
            <person name="Turgeon B."/>
            <person name="Goodwin S."/>
            <person name="Spatafora J."/>
            <person name="Crous P."/>
            <person name="Grigoriev I."/>
        </authorList>
    </citation>
    <scope>NUCLEOTIDE SEQUENCE</scope>
    <source>
        <strain evidence="4">CBS 113979</strain>
    </source>
</reference>
<evidence type="ECO:0000256" key="1">
    <source>
        <dbReference type="ARBA" id="ARBA00004685"/>
    </source>
</evidence>
<dbReference type="OrthoDB" id="3687641at2759"/>
<dbReference type="GO" id="GO:0043386">
    <property type="term" value="P:mycotoxin biosynthetic process"/>
    <property type="evidence" value="ECO:0007669"/>
    <property type="project" value="InterPro"/>
</dbReference>